<evidence type="ECO:0000259" key="2">
    <source>
        <dbReference type="PROSITE" id="PS50222"/>
    </source>
</evidence>
<organism evidence="3 4">
    <name type="scientific">Astrephomene gubernaculifera</name>
    <dbReference type="NCBI Taxonomy" id="47775"/>
    <lineage>
        <taxon>Eukaryota</taxon>
        <taxon>Viridiplantae</taxon>
        <taxon>Chlorophyta</taxon>
        <taxon>core chlorophytes</taxon>
        <taxon>Chlorophyceae</taxon>
        <taxon>CS clade</taxon>
        <taxon>Chlamydomonadales</taxon>
        <taxon>Astrephomenaceae</taxon>
        <taxon>Astrephomene</taxon>
    </lineage>
</organism>
<feature type="region of interest" description="Disordered" evidence="1">
    <location>
        <begin position="47"/>
        <end position="102"/>
    </location>
</feature>
<dbReference type="AlphaFoldDB" id="A0AAD3HMG8"/>
<feature type="non-terminal residue" evidence="3">
    <location>
        <position position="1"/>
    </location>
</feature>
<feature type="domain" description="EF-hand" evidence="2">
    <location>
        <begin position="15"/>
        <end position="50"/>
    </location>
</feature>
<evidence type="ECO:0000313" key="3">
    <source>
        <dbReference type="EMBL" id="GFR46834.1"/>
    </source>
</evidence>
<dbReference type="GO" id="GO:0005509">
    <property type="term" value="F:calcium ion binding"/>
    <property type="evidence" value="ECO:0007669"/>
    <property type="project" value="InterPro"/>
</dbReference>
<feature type="compositionally biased region" description="Low complexity" evidence="1">
    <location>
        <begin position="60"/>
        <end position="91"/>
    </location>
</feature>
<dbReference type="PROSITE" id="PS50222">
    <property type="entry name" value="EF_HAND_2"/>
    <property type="match status" value="1"/>
</dbReference>
<proteinExistence type="predicted"/>
<evidence type="ECO:0000313" key="4">
    <source>
        <dbReference type="Proteomes" id="UP001054857"/>
    </source>
</evidence>
<feature type="compositionally biased region" description="Pro residues" evidence="1">
    <location>
        <begin position="92"/>
        <end position="102"/>
    </location>
</feature>
<dbReference type="SUPFAM" id="SSF47473">
    <property type="entry name" value="EF-hand"/>
    <property type="match status" value="1"/>
</dbReference>
<keyword evidence="4" id="KW-1185">Reference proteome</keyword>
<accession>A0AAD3HMG8</accession>
<reference evidence="3 4" key="1">
    <citation type="journal article" date="2021" name="Sci. Rep.">
        <title>Genome sequencing of the multicellular alga Astrephomene provides insights into convergent evolution of germ-soma differentiation.</title>
        <authorList>
            <person name="Yamashita S."/>
            <person name="Yamamoto K."/>
            <person name="Matsuzaki R."/>
            <person name="Suzuki S."/>
            <person name="Yamaguchi H."/>
            <person name="Hirooka S."/>
            <person name="Minakuchi Y."/>
            <person name="Miyagishima S."/>
            <person name="Kawachi M."/>
            <person name="Toyoda A."/>
            <person name="Nozaki H."/>
        </authorList>
    </citation>
    <scope>NUCLEOTIDE SEQUENCE [LARGE SCALE GENOMIC DNA]</scope>
    <source>
        <strain evidence="3 4">NIES-4017</strain>
    </source>
</reference>
<dbReference type="Proteomes" id="UP001054857">
    <property type="component" value="Unassembled WGS sequence"/>
</dbReference>
<dbReference type="EMBL" id="BMAR01000016">
    <property type="protein sequence ID" value="GFR46834.1"/>
    <property type="molecule type" value="Genomic_DNA"/>
</dbReference>
<protein>
    <recommendedName>
        <fullName evidence="2">EF-hand domain-containing protein</fullName>
    </recommendedName>
</protein>
<evidence type="ECO:0000256" key="1">
    <source>
        <dbReference type="SAM" id="MobiDB-lite"/>
    </source>
</evidence>
<dbReference type="InterPro" id="IPR011992">
    <property type="entry name" value="EF-hand-dom_pair"/>
</dbReference>
<dbReference type="InterPro" id="IPR002048">
    <property type="entry name" value="EF_hand_dom"/>
</dbReference>
<name>A0AAD3HMG8_9CHLO</name>
<gene>
    <name evidence="3" type="ORF">Agub_g8471</name>
</gene>
<comment type="caution">
    <text evidence="3">The sequence shown here is derived from an EMBL/GenBank/DDBJ whole genome shotgun (WGS) entry which is preliminary data.</text>
</comment>
<dbReference type="Gene3D" id="1.10.238.10">
    <property type="entry name" value="EF-hand"/>
    <property type="match status" value="1"/>
</dbReference>
<sequence length="102" mass="10971">MRDIRKMSRRVRLRLPDAEVEAMMDLADPDGDRKIGLRQFFKLFQDVQLPGTERRPPSGTATAHASSSNSTAGVVVSSAATAQQAAQLPTTTRPPPAVTPTA</sequence>